<gene>
    <name evidence="2" type="ORF">DFQ14_102585</name>
</gene>
<name>A0A368VZL0_9ACTN</name>
<comment type="caution">
    <text evidence="2">The sequence shown here is derived from an EMBL/GenBank/DDBJ whole genome shotgun (WGS) entry which is preliminary data.</text>
</comment>
<protein>
    <submittedName>
        <fullName evidence="2">Uncharacterized protein</fullName>
    </submittedName>
</protein>
<feature type="compositionally biased region" description="Basic and acidic residues" evidence="1">
    <location>
        <begin position="61"/>
        <end position="79"/>
    </location>
</feature>
<dbReference type="AlphaFoldDB" id="A0A368VZL0"/>
<evidence type="ECO:0000256" key="1">
    <source>
        <dbReference type="SAM" id="MobiDB-lite"/>
    </source>
</evidence>
<sequence>MVRHAGRWLEHHPGDRLRDDEIVVTWAVADAELIRYQLREHLLPSRVFPAAPRVRTGKTSRAREAGEIPPPRGRDEDAK</sequence>
<dbReference type="EMBL" id="QPJC01000002">
    <property type="protein sequence ID" value="RCW46282.1"/>
    <property type="molecule type" value="Genomic_DNA"/>
</dbReference>
<accession>A0A368VZL0</accession>
<dbReference type="Proteomes" id="UP000253495">
    <property type="component" value="Unassembled WGS sequence"/>
</dbReference>
<organism evidence="2 3">
    <name type="scientific">Halopolyspora algeriensis</name>
    <dbReference type="NCBI Taxonomy" id="1500506"/>
    <lineage>
        <taxon>Bacteria</taxon>
        <taxon>Bacillati</taxon>
        <taxon>Actinomycetota</taxon>
        <taxon>Actinomycetes</taxon>
        <taxon>Actinomycetes incertae sedis</taxon>
        <taxon>Halopolyspora</taxon>
    </lineage>
</organism>
<evidence type="ECO:0000313" key="2">
    <source>
        <dbReference type="EMBL" id="RCW46282.1"/>
    </source>
</evidence>
<evidence type="ECO:0000313" key="3">
    <source>
        <dbReference type="Proteomes" id="UP000253495"/>
    </source>
</evidence>
<proteinExistence type="predicted"/>
<reference evidence="2 3" key="1">
    <citation type="submission" date="2018-07" db="EMBL/GenBank/DDBJ databases">
        <title>Genomic Encyclopedia of Type Strains, Phase III (KMG-III): the genomes of soil and plant-associated and newly described type strains.</title>
        <authorList>
            <person name="Whitman W."/>
        </authorList>
    </citation>
    <scope>NUCLEOTIDE SEQUENCE [LARGE SCALE GENOMIC DNA]</scope>
    <source>
        <strain evidence="2 3">CECT 8575</strain>
    </source>
</reference>
<feature type="region of interest" description="Disordered" evidence="1">
    <location>
        <begin position="53"/>
        <end position="79"/>
    </location>
</feature>
<keyword evidence="3" id="KW-1185">Reference proteome</keyword>